<dbReference type="Pfam" id="PF00294">
    <property type="entry name" value="PfkB"/>
    <property type="match status" value="1"/>
</dbReference>
<gene>
    <name evidence="8" type="primary">iolC</name>
    <name evidence="8" type="ORF">QJT92_04540</name>
</gene>
<dbReference type="PANTHER" id="PTHR43085">
    <property type="entry name" value="HEXOKINASE FAMILY MEMBER"/>
    <property type="match status" value="1"/>
</dbReference>
<dbReference type="InterPro" id="IPR011611">
    <property type="entry name" value="PfkB_dom"/>
</dbReference>
<dbReference type="GO" id="GO:0047590">
    <property type="term" value="F:5-dehydro-2-deoxygluconokinase activity"/>
    <property type="evidence" value="ECO:0007669"/>
    <property type="project" value="UniProtKB-EC"/>
</dbReference>
<dbReference type="InterPro" id="IPR018659">
    <property type="entry name" value="DUF2090"/>
</dbReference>
<evidence type="ECO:0000259" key="7">
    <source>
        <dbReference type="Pfam" id="PF09863"/>
    </source>
</evidence>
<keyword evidence="4" id="KW-0418">Kinase</keyword>
<dbReference type="Pfam" id="PF09863">
    <property type="entry name" value="DUF2090"/>
    <property type="match status" value="1"/>
</dbReference>
<dbReference type="InterPro" id="IPR029056">
    <property type="entry name" value="Ribokinase-like"/>
</dbReference>
<proteinExistence type="inferred from homology"/>
<evidence type="ECO:0000256" key="2">
    <source>
        <dbReference type="ARBA" id="ARBA00022679"/>
    </source>
</evidence>
<dbReference type="InterPro" id="IPR013785">
    <property type="entry name" value="Aldolase_TIM"/>
</dbReference>
<dbReference type="InterPro" id="IPR050306">
    <property type="entry name" value="PfkB_Carbo_kinase"/>
</dbReference>
<dbReference type="Gene3D" id="3.20.20.70">
    <property type="entry name" value="Aldolase class I"/>
    <property type="match status" value="1"/>
</dbReference>
<comment type="caution">
    <text evidence="8">The sequence shown here is derived from an EMBL/GenBank/DDBJ whole genome shotgun (WGS) entry which is preliminary data.</text>
</comment>
<dbReference type="RefSeq" id="WP_306383846.1">
    <property type="nucleotide sequence ID" value="NZ_JASAVR010000007.1"/>
</dbReference>
<dbReference type="PROSITE" id="PS00584">
    <property type="entry name" value="PFKB_KINASES_2"/>
    <property type="match status" value="1"/>
</dbReference>
<evidence type="ECO:0000256" key="5">
    <source>
        <dbReference type="ARBA" id="ARBA00022840"/>
    </source>
</evidence>
<sequence length="635" mass="70819">MKSVEKKLDLICLGRVAVDLYGQQIGARLENMGTFSKYLGGSSGNVAYGTAIQGVKSSMLARVGDEHMGRFLKEELESVGVDTSHLITDKDRLTALVLLGIKDEDTFPLIFYRDNCADMAITKDDFTEEYIASAKALAITGTHLSHPNTREAVLTALEYAWRNGVKRLLDIDYRPVLWGLTSLGDGETRYIDSEAVTKSLQEVLHHFDVLVGTEEEFHIAGGSTDTLTALKNVRKFSQATLVCKRGALGCSVFEGELPDDLDGGLNVYGVRVAVLNVLGAGDAFMSGLIRGYINNEGWEQSCRYANACGALVVSRHGCAPAMPTKEELDDYLSRAESVPRPDLDDKLNHLHRVTTRKKQWDDLCIFAFDHRKQLVDMANECGAELTRIPKLKKLLLKAAEQTAQQEGISNGNAGILADTTFGQAALNEITGKNWWIGRPIEEPSSRPLSLEHGDLGTQLASWPLEQVVKCLAFYHPTDDEAMKTVQDTKLKEVYQACCHTGHELLLEIILPAEMEKQERYYAQMLQHFYDIGIKPDWWKLPGVSEQAWKEISQVIEQNDRYCRGILILGLDAPEEEFKAVFEASKNIPLVKGFAVGRTIFGQPSKQWLANEINDDELIKEVSARYQSLIQLWKSR</sequence>
<evidence type="ECO:0000313" key="9">
    <source>
        <dbReference type="Proteomes" id="UP001224812"/>
    </source>
</evidence>
<keyword evidence="5" id="KW-0067">ATP-binding</keyword>
<feature type="domain" description="DUF2090" evidence="7">
    <location>
        <begin position="327"/>
        <end position="634"/>
    </location>
</feature>
<dbReference type="Gene3D" id="3.40.1190.20">
    <property type="match status" value="1"/>
</dbReference>
<dbReference type="InterPro" id="IPR023314">
    <property type="entry name" value="Myo_inos_IolC-like_sf"/>
</dbReference>
<evidence type="ECO:0000256" key="4">
    <source>
        <dbReference type="ARBA" id="ARBA00022777"/>
    </source>
</evidence>
<dbReference type="EMBL" id="JASAVS010000007">
    <property type="protein sequence ID" value="MDP8085195.1"/>
    <property type="molecule type" value="Genomic_DNA"/>
</dbReference>
<dbReference type="PANTHER" id="PTHR43085:SF49">
    <property type="entry name" value="5-DEHYDRO-2-DEOXYGLUCONOKINASE"/>
    <property type="match status" value="1"/>
</dbReference>
<dbReference type="SUPFAM" id="SSF53613">
    <property type="entry name" value="Ribokinase-like"/>
    <property type="match status" value="1"/>
</dbReference>
<protein>
    <submittedName>
        <fullName evidence="8">5-dehydro-2-deoxygluconokinase</fullName>
        <ecNumber evidence="8">2.7.1.92</ecNumber>
    </submittedName>
</protein>
<dbReference type="Gene3D" id="2.20.150.10">
    <property type="entry name" value="putative 5-dehydro-2- deoxygluconokinase"/>
    <property type="match status" value="1"/>
</dbReference>
<evidence type="ECO:0000313" key="8">
    <source>
        <dbReference type="EMBL" id="MDP8085195.1"/>
    </source>
</evidence>
<keyword evidence="2 8" id="KW-0808">Transferase</keyword>
<dbReference type="EC" id="2.7.1.92" evidence="8"/>
<name>A0ABT9JK58_9PAST</name>
<comment type="similarity">
    <text evidence="1">Belongs to the carbohydrate kinase PfkB family.</text>
</comment>
<feature type="domain" description="Carbohydrate kinase PfkB" evidence="6">
    <location>
        <begin position="9"/>
        <end position="324"/>
    </location>
</feature>
<keyword evidence="3" id="KW-0547">Nucleotide-binding</keyword>
<dbReference type="InterPro" id="IPR002173">
    <property type="entry name" value="Carboh/pur_kinase_PfkB_CS"/>
</dbReference>
<keyword evidence="9" id="KW-1185">Reference proteome</keyword>
<evidence type="ECO:0000259" key="6">
    <source>
        <dbReference type="Pfam" id="PF00294"/>
    </source>
</evidence>
<evidence type="ECO:0000256" key="1">
    <source>
        <dbReference type="ARBA" id="ARBA00010688"/>
    </source>
</evidence>
<organism evidence="8 9">
    <name type="scientific">Phocoenobacter skyensis</name>
    <dbReference type="NCBI Taxonomy" id="97481"/>
    <lineage>
        <taxon>Bacteria</taxon>
        <taxon>Pseudomonadati</taxon>
        <taxon>Pseudomonadota</taxon>
        <taxon>Gammaproteobacteria</taxon>
        <taxon>Pasteurellales</taxon>
        <taxon>Pasteurellaceae</taxon>
        <taxon>Phocoenobacter</taxon>
    </lineage>
</organism>
<dbReference type="CDD" id="cd01166">
    <property type="entry name" value="KdgK"/>
    <property type="match status" value="1"/>
</dbReference>
<evidence type="ECO:0000256" key="3">
    <source>
        <dbReference type="ARBA" id="ARBA00022741"/>
    </source>
</evidence>
<dbReference type="Proteomes" id="UP001224812">
    <property type="component" value="Unassembled WGS sequence"/>
</dbReference>
<dbReference type="InterPro" id="IPR030830">
    <property type="entry name" value="Myo_inos_IolC"/>
</dbReference>
<dbReference type="NCBIfam" id="TIGR04382">
    <property type="entry name" value="myo_inos_iolC_N"/>
    <property type="match status" value="1"/>
</dbReference>
<reference evidence="8 9" key="1">
    <citation type="journal article" date="2023" name="Front. Microbiol.">
        <title>Phylogeography and host specificity of Pasteurellaceae pathogenic to sea-farmed fish in the north-east Atlantic.</title>
        <authorList>
            <person name="Gulla S."/>
            <person name="Colquhoun D.J."/>
            <person name="Olsen A.B."/>
            <person name="Spilsberg B."/>
            <person name="Lagesen K."/>
            <person name="Aakesson C.P."/>
            <person name="Strom S."/>
            <person name="Manji F."/>
            <person name="Birkbeck T.H."/>
            <person name="Nilsen H.K."/>
        </authorList>
    </citation>
    <scope>NUCLEOTIDE SEQUENCE [LARGE SCALE GENOMIC DNA]</scope>
    <source>
        <strain evidence="8 9">VIO11850</strain>
    </source>
</reference>
<accession>A0ABT9JK58</accession>